<dbReference type="Proteomes" id="UP000005222">
    <property type="component" value="Chromosome M"/>
</dbReference>
<dbReference type="PANTHER" id="PTHR14969">
    <property type="entry name" value="SPHINGOSINE-1-PHOSPHATE PHOSPHOHYDROLASE"/>
    <property type="match status" value="1"/>
</dbReference>
<accession>G8Y3C6</accession>
<evidence type="ECO:0000259" key="9">
    <source>
        <dbReference type="SMART" id="SM00014"/>
    </source>
</evidence>
<dbReference type="InterPro" id="IPR000326">
    <property type="entry name" value="PAP2/HPO"/>
</dbReference>
<keyword evidence="6 8" id="KW-0472">Membrane</keyword>
<evidence type="ECO:0000256" key="5">
    <source>
        <dbReference type="ARBA" id="ARBA00022989"/>
    </source>
</evidence>
<sequence>MSEPVKTELKNRGHRNRSWAEAVNDSLESEVTIFQSSPSNDSGNLDDEIYKKKLSPFRYYIRKKGLAIVKEEQRILENIQKKFRNPFLDFYFAWSANLASHTFYVLILPLPFWLGLPMITRDLVQVLGLGIYFSGCLKDYLCLPRPRSPPLYRITMSSYTTKEYGFPSSHSANATAATLVFLWRLIENKESFSSSMFVALFIFSCIYYFSLILGRVYCGMHGFFDLASGATIGLILFLFRFLLGEYLDNLMLYSFNDSWKGLIVRPLIEITFYVLLIHWHVEPVDDCPCFDDSVAFIGVLIGLDLSQGALIAHLGAETKAYSMDLLKVPLDFGAVGISYLLLRVLIGMLSVVAWKTAAKPAVFTILPPIYKFVGCYIPRKSYEPTAFSRKTTKQIRSQSLSNIEKDKIMTEIDGIIHGFRYNVNNQEEANLNNSSSQEKESDKTGPVGGVFRPRYDVEIVGRLIIYAGISSVAIGGYIYVINFLGKVFNWIV</sequence>
<keyword evidence="11" id="KW-1185">Reference proteome</keyword>
<dbReference type="FunCoup" id="G8Y3C6">
    <property type="interactions" value="584"/>
</dbReference>
<comment type="subcellular location">
    <subcellularLocation>
        <location evidence="1">Endoplasmic reticulum membrane</location>
        <topology evidence="1">Multi-pass membrane protein</topology>
    </subcellularLocation>
</comment>
<evidence type="ECO:0000256" key="8">
    <source>
        <dbReference type="SAM" id="Phobius"/>
    </source>
</evidence>
<dbReference type="Gene3D" id="1.20.144.10">
    <property type="entry name" value="Phosphatidic acid phosphatase type 2/haloperoxidase"/>
    <property type="match status" value="1"/>
</dbReference>
<feature type="transmembrane region" description="Helical" evidence="8">
    <location>
        <begin position="263"/>
        <end position="281"/>
    </location>
</feature>
<evidence type="ECO:0000256" key="4">
    <source>
        <dbReference type="ARBA" id="ARBA00022824"/>
    </source>
</evidence>
<keyword evidence="5 8" id="KW-1133">Transmembrane helix</keyword>
<dbReference type="EMBL" id="FO082047">
    <property type="protein sequence ID" value="CCE85194.1"/>
    <property type="molecule type" value="Genomic_DNA"/>
</dbReference>
<evidence type="ECO:0000256" key="2">
    <source>
        <dbReference type="ARBA" id="ARBA00022692"/>
    </source>
</evidence>
<feature type="transmembrane region" description="Helical" evidence="8">
    <location>
        <begin position="192"/>
        <end position="211"/>
    </location>
</feature>
<reference evidence="10 11" key="1">
    <citation type="journal article" date="2012" name="G3 (Bethesda)">
        <title>Pichia sorbitophila, an interspecies yeast hybrid reveals early steps of genome resolution following polyploidization.</title>
        <authorList>
            <person name="Leh Louis V."/>
            <person name="Despons L."/>
            <person name="Friedrich A."/>
            <person name="Martin T."/>
            <person name="Durrens P."/>
            <person name="Casaregola S."/>
            <person name="Neuveglise C."/>
            <person name="Fairhead C."/>
            <person name="Marck C."/>
            <person name="Cruz J.A."/>
            <person name="Straub M.L."/>
            <person name="Kugler V."/>
            <person name="Sacerdot C."/>
            <person name="Uzunov Z."/>
            <person name="Thierry A."/>
            <person name="Weiss S."/>
            <person name="Bleykasten C."/>
            <person name="De Montigny J."/>
            <person name="Jacques N."/>
            <person name="Jung P."/>
            <person name="Lemaire M."/>
            <person name="Mallet S."/>
            <person name="Morel G."/>
            <person name="Richard G.F."/>
            <person name="Sarkar A."/>
            <person name="Savel G."/>
            <person name="Schacherer J."/>
            <person name="Seret M.L."/>
            <person name="Talla E."/>
            <person name="Samson G."/>
            <person name="Jubin C."/>
            <person name="Poulain J."/>
            <person name="Vacherie B."/>
            <person name="Barbe V."/>
            <person name="Pelletier E."/>
            <person name="Sherman D.J."/>
            <person name="Westhof E."/>
            <person name="Weissenbach J."/>
            <person name="Baret P.V."/>
            <person name="Wincker P."/>
            <person name="Gaillardin C."/>
            <person name="Dujon B."/>
            <person name="Souciet J.L."/>
        </authorList>
    </citation>
    <scope>NUCLEOTIDE SEQUENCE [LARGE SCALE GENOMIC DNA]</scope>
    <source>
        <strain evidence="11">ATCC MYA-4447 / BCRC 22081 / CBS 7064 / NBRC 10061 / NRRL Y-12695</strain>
    </source>
</reference>
<keyword evidence="3" id="KW-0378">Hydrolase</keyword>
<dbReference type="InParanoid" id="G8Y3C6"/>
<feature type="transmembrane region" description="Helical" evidence="8">
    <location>
        <begin position="293"/>
        <end position="312"/>
    </location>
</feature>
<keyword evidence="2 8" id="KW-0812">Transmembrane</keyword>
<feature type="transmembrane region" description="Helical" evidence="8">
    <location>
        <begin position="90"/>
        <end position="114"/>
    </location>
</feature>
<dbReference type="PANTHER" id="PTHR14969:SF28">
    <property type="entry name" value="DIHYDROSPHINGOSINE 1-PHOSPHATE PHOSPHATASE LCB3-RELATED"/>
    <property type="match status" value="1"/>
</dbReference>
<dbReference type="CDD" id="cd03388">
    <property type="entry name" value="PAP2_SPPase1"/>
    <property type="match status" value="1"/>
</dbReference>
<evidence type="ECO:0000256" key="3">
    <source>
        <dbReference type="ARBA" id="ARBA00022801"/>
    </source>
</evidence>
<dbReference type="OMA" id="GRWEYPY"/>
<name>G8Y3C6_PICSO</name>
<feature type="transmembrane region" description="Helical" evidence="8">
    <location>
        <begin position="463"/>
        <end position="484"/>
    </location>
</feature>
<dbReference type="GO" id="GO:0005789">
    <property type="term" value="C:endoplasmic reticulum membrane"/>
    <property type="evidence" value="ECO:0007669"/>
    <property type="project" value="UniProtKB-SubCell"/>
</dbReference>
<gene>
    <name evidence="10" type="primary">Piso0_004776</name>
    <name evidence="10" type="ORF">GNLVRS01_PISO0M00738g</name>
</gene>
<dbReference type="OrthoDB" id="301434at2759"/>
<dbReference type="Pfam" id="PF01569">
    <property type="entry name" value="PAP2"/>
    <property type="match status" value="1"/>
</dbReference>
<feature type="domain" description="Phosphatidic acid phosphatase type 2/haloperoxidase" evidence="9">
    <location>
        <begin position="120"/>
        <end position="241"/>
    </location>
</feature>
<evidence type="ECO:0000313" key="10">
    <source>
        <dbReference type="EMBL" id="CCE85194.1"/>
    </source>
</evidence>
<dbReference type="STRING" id="559304.G8Y3C6"/>
<evidence type="ECO:0000313" key="11">
    <source>
        <dbReference type="Proteomes" id="UP000005222"/>
    </source>
</evidence>
<dbReference type="HOGENOM" id="CLU_019266_0_0_1"/>
<evidence type="ECO:0000256" key="1">
    <source>
        <dbReference type="ARBA" id="ARBA00004477"/>
    </source>
</evidence>
<dbReference type="GO" id="GO:0006629">
    <property type="term" value="P:lipid metabolic process"/>
    <property type="evidence" value="ECO:0007669"/>
    <property type="project" value="UniProtKB-ARBA"/>
</dbReference>
<feature type="transmembrane region" description="Helical" evidence="8">
    <location>
        <begin position="223"/>
        <end position="243"/>
    </location>
</feature>
<comment type="similarity">
    <text evidence="7">Belongs to the type 2 lipid phosphate phosphatase family.</text>
</comment>
<organism evidence="10 11">
    <name type="scientific">Pichia sorbitophila (strain ATCC MYA-4447 / BCRC 22081 / CBS 7064 / NBRC 10061 / NRRL Y-12695)</name>
    <name type="common">Hybrid yeast</name>
    <dbReference type="NCBI Taxonomy" id="559304"/>
    <lineage>
        <taxon>Eukaryota</taxon>
        <taxon>Fungi</taxon>
        <taxon>Dikarya</taxon>
        <taxon>Ascomycota</taxon>
        <taxon>Saccharomycotina</taxon>
        <taxon>Pichiomycetes</taxon>
        <taxon>Debaryomycetaceae</taxon>
        <taxon>Millerozyma</taxon>
    </lineage>
</organism>
<protein>
    <submittedName>
        <fullName evidence="10">Piso0_004776 protein</fullName>
    </submittedName>
</protein>
<evidence type="ECO:0000256" key="7">
    <source>
        <dbReference type="ARBA" id="ARBA00038324"/>
    </source>
</evidence>
<dbReference type="GO" id="GO:0042392">
    <property type="term" value="F:sphingosine-1-phosphate phosphatase activity"/>
    <property type="evidence" value="ECO:0007669"/>
    <property type="project" value="TreeGrafter"/>
</dbReference>
<proteinExistence type="inferred from homology"/>
<feature type="transmembrane region" description="Helical" evidence="8">
    <location>
        <begin position="332"/>
        <end position="354"/>
    </location>
</feature>
<evidence type="ECO:0000256" key="6">
    <source>
        <dbReference type="ARBA" id="ARBA00023136"/>
    </source>
</evidence>
<dbReference type="SUPFAM" id="SSF48317">
    <property type="entry name" value="Acid phosphatase/Vanadium-dependent haloperoxidase"/>
    <property type="match status" value="1"/>
</dbReference>
<dbReference type="InterPro" id="IPR036938">
    <property type="entry name" value="PAP2/HPO_sf"/>
</dbReference>
<dbReference type="eggNOG" id="KOG2822">
    <property type="taxonomic scope" value="Eukaryota"/>
</dbReference>
<dbReference type="SMART" id="SM00014">
    <property type="entry name" value="acidPPc"/>
    <property type="match status" value="1"/>
</dbReference>
<keyword evidence="4" id="KW-0256">Endoplasmic reticulum</keyword>
<dbReference type="AlphaFoldDB" id="G8Y3C6"/>